<dbReference type="AlphaFoldDB" id="A0A7K1SVU2"/>
<accession>A0A7K1SVU2</accession>
<name>A0A7K1SVU2_9SPHI</name>
<comment type="caution">
    <text evidence="1">The sequence shown here is derived from an EMBL/GenBank/DDBJ whole genome shotgun (WGS) entry which is preliminary data.</text>
</comment>
<evidence type="ECO:0000313" key="1">
    <source>
        <dbReference type="EMBL" id="MVN21357.1"/>
    </source>
</evidence>
<keyword evidence="2" id="KW-1185">Reference proteome</keyword>
<dbReference type="EMBL" id="WPIK01000005">
    <property type="protein sequence ID" value="MVN21357.1"/>
    <property type="molecule type" value="Genomic_DNA"/>
</dbReference>
<dbReference type="RefSeq" id="WP_157565611.1">
    <property type="nucleotide sequence ID" value="NZ_WPIK01000005.1"/>
</dbReference>
<dbReference type="Proteomes" id="UP000462014">
    <property type="component" value="Unassembled WGS sequence"/>
</dbReference>
<protein>
    <submittedName>
        <fullName evidence="1">Uncharacterized protein</fullName>
    </submittedName>
</protein>
<reference evidence="1 2" key="1">
    <citation type="submission" date="2019-12" db="EMBL/GenBank/DDBJ databases">
        <title>Mucilaginibacter sp. HMF7410 genome sequencing and assembly.</title>
        <authorList>
            <person name="Kang H."/>
            <person name="Cha I."/>
            <person name="Kim H."/>
            <person name="Joh K."/>
        </authorList>
    </citation>
    <scope>NUCLEOTIDE SEQUENCE [LARGE SCALE GENOMIC DNA]</scope>
    <source>
        <strain evidence="1 2">HMF7410</strain>
    </source>
</reference>
<sequence>MRLVIENIKSKHYKWLAEMAKALDFKVVEVELSEDEEDAYLLAAMEEVKDEPVVSKAEAEEFEQWLKSVK</sequence>
<organism evidence="1 2">
    <name type="scientific">Mucilaginibacter arboris</name>
    <dbReference type="NCBI Taxonomy" id="2682090"/>
    <lineage>
        <taxon>Bacteria</taxon>
        <taxon>Pseudomonadati</taxon>
        <taxon>Bacteroidota</taxon>
        <taxon>Sphingobacteriia</taxon>
        <taxon>Sphingobacteriales</taxon>
        <taxon>Sphingobacteriaceae</taxon>
        <taxon>Mucilaginibacter</taxon>
    </lineage>
</organism>
<gene>
    <name evidence="1" type="ORF">GO621_07385</name>
</gene>
<evidence type="ECO:0000313" key="2">
    <source>
        <dbReference type="Proteomes" id="UP000462014"/>
    </source>
</evidence>
<proteinExistence type="predicted"/>